<comment type="similarity">
    <text evidence="2">Belongs to the NOP5/NOP56 family.</text>
</comment>
<dbReference type="Gene3D" id="1.10.287.4070">
    <property type="match status" value="1"/>
</dbReference>
<organism evidence="6 7">
    <name type="scientific">Giardia intestinalis (strain ATCC 50803 / WB clone C6)</name>
    <name type="common">Giardia lamblia</name>
    <dbReference type="NCBI Taxonomy" id="184922"/>
    <lineage>
        <taxon>Eukaryota</taxon>
        <taxon>Metamonada</taxon>
        <taxon>Diplomonadida</taxon>
        <taxon>Hexamitidae</taxon>
        <taxon>Giardiinae</taxon>
        <taxon>Giardia</taxon>
    </lineage>
</organism>
<evidence type="ECO:0000313" key="7">
    <source>
        <dbReference type="Proteomes" id="UP000001548"/>
    </source>
</evidence>
<proteinExistence type="inferred from homology"/>
<dbReference type="SMR" id="A8BBN0"/>
<dbReference type="PANTHER" id="PTHR10894:SF1">
    <property type="entry name" value="NUCLEOLAR PROTEIN 58"/>
    <property type="match status" value="1"/>
</dbReference>
<dbReference type="VEuPathDB" id="GiardiaDB:GL50803_5359"/>
<dbReference type="Proteomes" id="UP000001548">
    <property type="component" value="Unassembled WGS sequence"/>
</dbReference>
<dbReference type="FunCoup" id="A8BBN0">
    <property type="interactions" value="376"/>
</dbReference>
<dbReference type="GO" id="GO:0042254">
    <property type="term" value="P:ribosome biogenesis"/>
    <property type="evidence" value="ECO:0007669"/>
    <property type="project" value="UniProtKB-KW"/>
</dbReference>
<sequence>MYLLYEAASGLAMFKVLDESKLKAADLVGAMMRTSSDVQKIVSLVSFSKFPSVEGALATQTSTFEKDVSEELKKFVEKHFVNTVAKKDASEKLLVQDPHMVTALKDVYGVRAAFNDIVVELSRGIRTHLASILPDFDQEHDSSMAMGLAHSFSRYRVKFNADSIDIMLIQAIALIDDTEKDINQFAMRLREWMVWHFPELITIVPDNIDYARTVVVLRDRRHLEESLTTSGREKFIKALNKASKDQAYAIISAAKTSVGTDITDQDSDRVVHLAEELLSLVSYREELHEYIEARMLAVAPNFTRIVGSIVGVRLLAKAGSLLNLAKLPASTLQILGSERALFRAKKMRSKQTPKYGFIYHAALVGKASATNRGKMARVVATNASLAARVDALSESSNTSFAKGKLEKINASLRFYEGDKQARSNRKSIASQKMEAYRRGVATGYEGKGDMKLSKETAPAAEPKKTRMTEAFEEDTGFTQTKASQDKGSRNKENAQERQDDAMPAPLEPLSSAAKKDEPVAPIEVDAEDTNDTKDAKEKHKEKSKEKHRDKDKEKEKHKEKEKDKEKHRDKDKDKERDKEKHKDKDKHRDKDREKDKEKHKSKDDDKKNKTHSK</sequence>
<dbReference type="Pfam" id="PF01798">
    <property type="entry name" value="Nop"/>
    <property type="match status" value="1"/>
</dbReference>
<feature type="compositionally biased region" description="Basic and acidic residues" evidence="5">
    <location>
        <begin position="483"/>
        <end position="500"/>
    </location>
</feature>
<dbReference type="SUPFAM" id="SSF89124">
    <property type="entry name" value="Nop domain"/>
    <property type="match status" value="1"/>
</dbReference>
<dbReference type="Pfam" id="PF08156">
    <property type="entry name" value="NOP5NT"/>
    <property type="match status" value="1"/>
</dbReference>
<dbReference type="RefSeq" id="XP_001708017.1">
    <property type="nucleotide sequence ID" value="XM_001707965.1"/>
</dbReference>
<dbReference type="OMA" id="NRMMVLA"/>
<gene>
    <name evidence="6" type="ORF">GL50803_005359</name>
</gene>
<dbReference type="HOGENOM" id="CLU_015495_5_2_1"/>
<dbReference type="InterPro" id="IPR012974">
    <property type="entry name" value="NOP58/56_N"/>
</dbReference>
<dbReference type="GO" id="GO:0032040">
    <property type="term" value="C:small-subunit processome"/>
    <property type="evidence" value="ECO:0000318"/>
    <property type="project" value="GO_Central"/>
</dbReference>
<dbReference type="PANTHER" id="PTHR10894">
    <property type="entry name" value="NUCLEOLAR PROTEIN 5 NUCLEOLAR PROTEIN NOP5 NOP58"/>
    <property type="match status" value="1"/>
</dbReference>
<feature type="compositionally biased region" description="Basic and acidic residues" evidence="5">
    <location>
        <begin position="530"/>
        <end position="607"/>
    </location>
</feature>
<dbReference type="InterPro" id="IPR045056">
    <property type="entry name" value="Nop56/Nop58"/>
</dbReference>
<dbReference type="EMBL" id="AACB03000001">
    <property type="protein sequence ID" value="KAE8305278.1"/>
    <property type="molecule type" value="Genomic_DNA"/>
</dbReference>
<evidence type="ECO:0000256" key="5">
    <source>
        <dbReference type="SAM" id="MobiDB-lite"/>
    </source>
</evidence>
<dbReference type="InterPro" id="IPR036070">
    <property type="entry name" value="Nop_dom_sf"/>
</dbReference>
<dbReference type="GeneID" id="5700927"/>
<evidence type="ECO:0000256" key="2">
    <source>
        <dbReference type="ARBA" id="ARBA00009211"/>
    </source>
</evidence>
<accession>A8BBN0</accession>
<protein>
    <submittedName>
        <fullName evidence="6">Nucleolar protein NOP5</fullName>
    </submittedName>
</protein>
<dbReference type="SMART" id="SM00931">
    <property type="entry name" value="NOSIC"/>
    <property type="match status" value="1"/>
</dbReference>
<dbReference type="STRING" id="184922.A8BBN0"/>
<dbReference type="PROSITE" id="PS51358">
    <property type="entry name" value="NOP"/>
    <property type="match status" value="1"/>
</dbReference>
<dbReference type="InterPro" id="IPR012976">
    <property type="entry name" value="NOSIC"/>
</dbReference>
<evidence type="ECO:0000256" key="3">
    <source>
        <dbReference type="ARBA" id="ARBA00022517"/>
    </source>
</evidence>
<dbReference type="InterPro" id="IPR002687">
    <property type="entry name" value="Nop_dom"/>
</dbReference>
<comment type="subcellular location">
    <subcellularLocation>
        <location evidence="1">Nucleus</location>
        <location evidence="1">Nucleolus</location>
    </subcellularLocation>
</comment>
<dbReference type="Gene3D" id="1.10.246.90">
    <property type="entry name" value="Nop domain"/>
    <property type="match status" value="1"/>
</dbReference>
<dbReference type="InterPro" id="IPR042239">
    <property type="entry name" value="Nop_C"/>
</dbReference>
<dbReference type="KEGG" id="gla:GL50803_005359"/>
<dbReference type="GO" id="GO:0031428">
    <property type="term" value="C:box C/D methylation guide snoRNP complex"/>
    <property type="evidence" value="ECO:0000318"/>
    <property type="project" value="GO_Central"/>
</dbReference>
<feature type="region of interest" description="Disordered" evidence="5">
    <location>
        <begin position="444"/>
        <end position="613"/>
    </location>
</feature>
<comment type="caution">
    <text evidence="6">The sequence shown here is derived from an EMBL/GenBank/DDBJ whole genome shotgun (WGS) entry which is preliminary data.</text>
</comment>
<dbReference type="GO" id="GO:0030515">
    <property type="term" value="F:snoRNA binding"/>
    <property type="evidence" value="ECO:0000318"/>
    <property type="project" value="GO_Central"/>
</dbReference>
<reference evidence="6 7" key="1">
    <citation type="journal article" date="2007" name="Science">
        <title>Genomic minimalism in the early diverging intestinal parasite Giardia lamblia.</title>
        <authorList>
            <person name="Morrison H.G."/>
            <person name="McArthur A.G."/>
            <person name="Gillin F.D."/>
            <person name="Aley S.B."/>
            <person name="Adam R.D."/>
            <person name="Olsen G.J."/>
            <person name="Best A.A."/>
            <person name="Cande W.Z."/>
            <person name="Chen F."/>
            <person name="Cipriano M.J."/>
            <person name="Davids B.J."/>
            <person name="Dawson S.C."/>
            <person name="Elmendorf H.G."/>
            <person name="Hehl A.B."/>
            <person name="Holder M.E."/>
            <person name="Huse S.M."/>
            <person name="Kim U.U."/>
            <person name="Lasek-Nesselquist E."/>
            <person name="Manning G."/>
            <person name="Nigam A."/>
            <person name="Nixon J.E."/>
            <person name="Palm D."/>
            <person name="Passamaneck N.E."/>
            <person name="Prabhu A."/>
            <person name="Reich C.I."/>
            <person name="Reiner D.S."/>
            <person name="Samuelson J."/>
            <person name="Svard S.G."/>
            <person name="Sogin M.L."/>
        </authorList>
    </citation>
    <scope>NUCLEOTIDE SEQUENCE [LARGE SCALE GENOMIC DNA]</scope>
    <source>
        <strain evidence="6 7">WB C6</strain>
    </source>
</reference>
<name>A8BBN0_GIAIC</name>
<dbReference type="AlphaFoldDB" id="A8BBN0"/>
<evidence type="ECO:0000313" key="6">
    <source>
        <dbReference type="EMBL" id="KAE8305278.1"/>
    </source>
</evidence>
<keyword evidence="4" id="KW-0539">Nucleus</keyword>
<keyword evidence="7" id="KW-1185">Reference proteome</keyword>
<evidence type="ECO:0000256" key="1">
    <source>
        <dbReference type="ARBA" id="ARBA00004604"/>
    </source>
</evidence>
<evidence type="ECO:0000256" key="4">
    <source>
        <dbReference type="ARBA" id="ARBA00023242"/>
    </source>
</evidence>
<keyword evidence="3" id="KW-0690">Ribosome biogenesis</keyword>